<organism evidence="2 3">
    <name type="scientific">Rhodococcus zopfii</name>
    <dbReference type="NCBI Taxonomy" id="43772"/>
    <lineage>
        <taxon>Bacteria</taxon>
        <taxon>Bacillati</taxon>
        <taxon>Actinomycetota</taxon>
        <taxon>Actinomycetes</taxon>
        <taxon>Mycobacteriales</taxon>
        <taxon>Nocardiaceae</taxon>
        <taxon>Rhodococcus</taxon>
    </lineage>
</organism>
<evidence type="ECO:0000313" key="2">
    <source>
        <dbReference type="EMBL" id="MDV2475261.1"/>
    </source>
</evidence>
<accession>A0ABU3WMN7</accession>
<evidence type="ECO:0000313" key="3">
    <source>
        <dbReference type="Proteomes" id="UP001275440"/>
    </source>
</evidence>
<gene>
    <name evidence="2" type="ORF">F8M49_07175</name>
</gene>
<dbReference type="Proteomes" id="UP001275440">
    <property type="component" value="Unassembled WGS sequence"/>
</dbReference>
<proteinExistence type="predicted"/>
<protein>
    <submittedName>
        <fullName evidence="2">Uncharacterized protein</fullName>
    </submittedName>
</protein>
<dbReference type="EMBL" id="WBMO01000001">
    <property type="protein sequence ID" value="MDV2475261.1"/>
    <property type="molecule type" value="Genomic_DNA"/>
</dbReference>
<evidence type="ECO:0000256" key="1">
    <source>
        <dbReference type="SAM" id="MobiDB-lite"/>
    </source>
</evidence>
<comment type="caution">
    <text evidence="2">The sequence shown here is derived from an EMBL/GenBank/DDBJ whole genome shotgun (WGS) entry which is preliminary data.</text>
</comment>
<keyword evidence="3" id="KW-1185">Reference proteome</keyword>
<reference evidence="2 3" key="1">
    <citation type="submission" date="2019-10" db="EMBL/GenBank/DDBJ databases">
        <title>Draft Genome Assembly of Rhodococcus zopfii DSM44189.</title>
        <authorList>
            <person name="Sutton J.M."/>
            <person name="Akob D.M."/>
            <person name="Bushman T.J."/>
        </authorList>
    </citation>
    <scope>NUCLEOTIDE SEQUENCE [LARGE SCALE GENOMIC DNA]</scope>
    <source>
        <strain evidence="2 3">DSM 44189</strain>
    </source>
</reference>
<feature type="region of interest" description="Disordered" evidence="1">
    <location>
        <begin position="37"/>
        <end position="58"/>
    </location>
</feature>
<name>A0ABU3WMN7_9NOCA</name>
<sequence length="114" mass="12541">MDNDRPFGFDPDDIDRVIREAGEQFRQLQDQFVKFLGQPSGSAPRRAPEPETTGSAGDGVWAVYSVDADGLARVEQVYRTELDALRAHKNNTDPTRSVRFLPYGVSVGVLDASG</sequence>